<name>A0A1G6QTW9_9MICO</name>
<sequence>MELSYCTNVHPAEDLPGIVRQLDEHAGPVRRAAGLDRLGVGLWMPVGVASTLSGDGRARAVLADALERNALELRTVNAFPYRGFHDDVVKLAVYRPDWTTPERLAYTLDCARALAALVPEGAEGSISTLPLGWREGWDAAASRAAEQNLGRLVEGLAAIERETGRTVRVAIEPEPGCILDDVADVVAWLGARPALIADGRLGLCLDTCHLAVSFADPAAVVAAATAAGVRVVKVQASVALEVPDPEAPGALDALRPFAEERYVHQVRSAGGTHTADDLPEVLDADEPWPGDQAWRVHVHIPLHARPAAPLRATTEVLRAAVDAVLAAPGGADAHLDVETYTWSVLPASLQPDTLADGIAAELRWVREHLPHALTDSAPDAVPAVPAPEDRDATGAVPAPEDRDAAPAAPAPEDRDATGAVPPPAVGAATAAAPARGRELAGVAASGAPARSPHASDIAGSPASGIDGGSRT</sequence>
<reference evidence="2 3" key="1">
    <citation type="submission" date="2016-09" db="EMBL/GenBank/DDBJ databases">
        <authorList>
            <person name="Capua I."/>
            <person name="De Benedictis P."/>
            <person name="Joannis T."/>
            <person name="Lombin L.H."/>
            <person name="Cattoli G."/>
        </authorList>
    </citation>
    <scope>NUCLEOTIDE SEQUENCE [LARGE SCALE GENOMIC DNA]</scope>
    <source>
        <strain evidence="2 3">NIO-1002</strain>
    </source>
</reference>
<feature type="region of interest" description="Disordered" evidence="1">
    <location>
        <begin position="375"/>
        <end position="471"/>
    </location>
</feature>
<keyword evidence="2" id="KW-0413">Isomerase</keyword>
<feature type="compositionally biased region" description="Low complexity" evidence="1">
    <location>
        <begin position="425"/>
        <end position="434"/>
    </location>
</feature>
<evidence type="ECO:0000256" key="1">
    <source>
        <dbReference type="SAM" id="MobiDB-lite"/>
    </source>
</evidence>
<organism evidence="2 3">
    <name type="scientific">Microbacterium enclense</name>
    <dbReference type="NCBI Taxonomy" id="993073"/>
    <lineage>
        <taxon>Bacteria</taxon>
        <taxon>Bacillati</taxon>
        <taxon>Actinomycetota</taxon>
        <taxon>Actinomycetes</taxon>
        <taxon>Micrococcales</taxon>
        <taxon>Microbacteriaceae</taxon>
        <taxon>Microbacterium</taxon>
    </lineage>
</organism>
<dbReference type="NCBIfam" id="NF035939">
    <property type="entry name" value="TIM_EboE"/>
    <property type="match status" value="1"/>
</dbReference>
<evidence type="ECO:0000313" key="2">
    <source>
        <dbReference type="EMBL" id="SDC95778.1"/>
    </source>
</evidence>
<dbReference type="RefSeq" id="WP_074615968.1">
    <property type="nucleotide sequence ID" value="NZ_FMYG01000009.1"/>
</dbReference>
<protein>
    <submittedName>
        <fullName evidence="2">Xylose isomerase-like TIM barrel</fullName>
    </submittedName>
</protein>
<proteinExistence type="predicted"/>
<dbReference type="EMBL" id="FMYG01000009">
    <property type="protein sequence ID" value="SDC95778.1"/>
    <property type="molecule type" value="Genomic_DNA"/>
</dbReference>
<dbReference type="Proteomes" id="UP000183203">
    <property type="component" value="Unassembled WGS sequence"/>
</dbReference>
<accession>A0A1G6QTW9</accession>
<dbReference type="Gene3D" id="3.20.20.150">
    <property type="entry name" value="Divalent-metal-dependent TIM barrel enzymes"/>
    <property type="match status" value="1"/>
</dbReference>
<dbReference type="SUPFAM" id="SSF51658">
    <property type="entry name" value="Xylose isomerase-like"/>
    <property type="match status" value="1"/>
</dbReference>
<evidence type="ECO:0000313" key="3">
    <source>
        <dbReference type="Proteomes" id="UP000183203"/>
    </source>
</evidence>
<dbReference type="GO" id="GO:0008270">
    <property type="term" value="F:zinc ion binding"/>
    <property type="evidence" value="ECO:0007669"/>
    <property type="project" value="InterPro"/>
</dbReference>
<gene>
    <name evidence="2" type="ORF">SAMN05216418_3379</name>
</gene>
<dbReference type="PROSITE" id="PS00730">
    <property type="entry name" value="AP_NUCLEASE_F2_2"/>
    <property type="match status" value="1"/>
</dbReference>
<dbReference type="OrthoDB" id="9785907at2"/>
<dbReference type="GO" id="GO:0016853">
    <property type="term" value="F:isomerase activity"/>
    <property type="evidence" value="ECO:0007669"/>
    <property type="project" value="UniProtKB-KW"/>
</dbReference>
<dbReference type="InterPro" id="IPR036237">
    <property type="entry name" value="Xyl_isomerase-like_sf"/>
</dbReference>
<dbReference type="AlphaFoldDB" id="A0A1G6QTW9"/>
<dbReference type="InterPro" id="IPR018246">
    <property type="entry name" value="AP_endonuc_F2_Zn_BS"/>
</dbReference>